<dbReference type="GO" id="GO:0016810">
    <property type="term" value="F:hydrolase activity, acting on carbon-nitrogen (but not peptide) bonds"/>
    <property type="evidence" value="ECO:0007669"/>
    <property type="project" value="InterPro"/>
</dbReference>
<name>A0AAW7ITL9_9BACI</name>
<dbReference type="InterPro" id="IPR006680">
    <property type="entry name" value="Amidohydro-rel"/>
</dbReference>
<comment type="caution">
    <text evidence="2">The sequence shown here is derived from an EMBL/GenBank/DDBJ whole genome shotgun (WGS) entry which is preliminary data.</text>
</comment>
<gene>
    <name evidence="2" type="ORF">QUF89_14965</name>
</gene>
<proteinExistence type="predicted"/>
<dbReference type="InterPro" id="IPR011059">
    <property type="entry name" value="Metal-dep_hydrolase_composite"/>
</dbReference>
<dbReference type="SUPFAM" id="SSF51338">
    <property type="entry name" value="Composite domain of metallo-dependent hydrolases"/>
    <property type="match status" value="1"/>
</dbReference>
<dbReference type="Gene3D" id="2.30.40.10">
    <property type="entry name" value="Urease, subunit C, domain 1"/>
    <property type="match status" value="1"/>
</dbReference>
<sequence>MDHNVRISLETGVQPITAIQMATINAAECFCLTEHDVIAPGFKADFLLLDDLDSVIIHSVFKEGSLWCKIIVYLTFQLKRNRLLTTS</sequence>
<dbReference type="Gene3D" id="3.20.20.140">
    <property type="entry name" value="Metal-dependent hydrolases"/>
    <property type="match status" value="1"/>
</dbReference>
<reference evidence="2" key="1">
    <citation type="submission" date="2023-06" db="EMBL/GenBank/DDBJ databases">
        <title>Comparative genomics of Bacillaceae isolates and their secondary metabolite potential.</title>
        <authorList>
            <person name="Song L."/>
            <person name="Nielsen L.J."/>
            <person name="Mohite O."/>
            <person name="Xu X."/>
            <person name="Weber T."/>
            <person name="Kovacs A.T."/>
        </authorList>
    </citation>
    <scope>NUCLEOTIDE SEQUENCE</scope>
    <source>
        <strain evidence="2">D8_B_37</strain>
    </source>
</reference>
<feature type="domain" description="Amidohydrolase-related" evidence="1">
    <location>
        <begin position="9"/>
        <end position="64"/>
    </location>
</feature>
<dbReference type="EMBL" id="JAUCEY010000008">
    <property type="protein sequence ID" value="MDM5453477.1"/>
    <property type="molecule type" value="Genomic_DNA"/>
</dbReference>
<evidence type="ECO:0000313" key="3">
    <source>
        <dbReference type="Proteomes" id="UP001234602"/>
    </source>
</evidence>
<dbReference type="AlphaFoldDB" id="A0AAW7ITL9"/>
<organism evidence="2 3">
    <name type="scientific">Peribacillus simplex</name>
    <dbReference type="NCBI Taxonomy" id="1478"/>
    <lineage>
        <taxon>Bacteria</taxon>
        <taxon>Bacillati</taxon>
        <taxon>Bacillota</taxon>
        <taxon>Bacilli</taxon>
        <taxon>Bacillales</taxon>
        <taxon>Bacillaceae</taxon>
        <taxon>Peribacillus</taxon>
    </lineage>
</organism>
<dbReference type="Proteomes" id="UP001234602">
    <property type="component" value="Unassembled WGS sequence"/>
</dbReference>
<evidence type="ECO:0000259" key="1">
    <source>
        <dbReference type="Pfam" id="PF01979"/>
    </source>
</evidence>
<dbReference type="Pfam" id="PF01979">
    <property type="entry name" value="Amidohydro_1"/>
    <property type="match status" value="1"/>
</dbReference>
<accession>A0AAW7ITL9</accession>
<evidence type="ECO:0000313" key="2">
    <source>
        <dbReference type="EMBL" id="MDM5453477.1"/>
    </source>
</evidence>
<protein>
    <submittedName>
        <fullName evidence="2">Amidohydrolase family protein</fullName>
    </submittedName>
</protein>